<evidence type="ECO:0000256" key="3">
    <source>
        <dbReference type="ARBA" id="ARBA00022723"/>
    </source>
</evidence>
<dbReference type="EC" id="3.4.11.4" evidence="9"/>
<dbReference type="SUPFAM" id="SSF55031">
    <property type="entry name" value="Bacterial exopeptidase dimerisation domain"/>
    <property type="match status" value="1"/>
</dbReference>
<evidence type="ECO:0000256" key="4">
    <source>
        <dbReference type="ARBA" id="ARBA00022801"/>
    </source>
</evidence>
<dbReference type="InterPro" id="IPR001261">
    <property type="entry name" value="ArgE/DapE_CS"/>
</dbReference>
<proteinExistence type="inferred from homology"/>
<keyword evidence="4 9" id="KW-0378">Hydrolase</keyword>
<keyword evidence="5" id="KW-0862">Zinc</keyword>
<dbReference type="Gene3D" id="3.40.630.10">
    <property type="entry name" value="Zn peptidases"/>
    <property type="match status" value="1"/>
</dbReference>
<evidence type="ECO:0000259" key="8">
    <source>
        <dbReference type="Pfam" id="PF07687"/>
    </source>
</evidence>
<evidence type="ECO:0000256" key="6">
    <source>
        <dbReference type="ARBA" id="ARBA00023049"/>
    </source>
</evidence>
<keyword evidence="3" id="KW-0479">Metal-binding</keyword>
<keyword evidence="9" id="KW-0031">Aminopeptidase</keyword>
<dbReference type="Pfam" id="PF01546">
    <property type="entry name" value="Peptidase_M20"/>
    <property type="match status" value="1"/>
</dbReference>
<dbReference type="Pfam" id="PF07687">
    <property type="entry name" value="M20_dimer"/>
    <property type="match status" value="1"/>
</dbReference>
<dbReference type="InterPro" id="IPR010162">
    <property type="entry name" value="PepT-like"/>
</dbReference>
<dbReference type="InterPro" id="IPR008007">
    <property type="entry name" value="Peptidase_M42"/>
</dbReference>
<keyword evidence="10" id="KW-1185">Reference proteome</keyword>
<dbReference type="PANTHER" id="PTHR42994">
    <property type="entry name" value="PEPTIDASE T"/>
    <property type="match status" value="1"/>
</dbReference>
<feature type="domain" description="Peptidase M20 dimerisation" evidence="8">
    <location>
        <begin position="180"/>
        <end position="271"/>
    </location>
</feature>
<evidence type="ECO:0000256" key="1">
    <source>
        <dbReference type="ARBA" id="ARBA00001947"/>
    </source>
</evidence>
<dbReference type="PANTHER" id="PTHR42994:SF2">
    <property type="entry name" value="PEPTIDASE"/>
    <property type="match status" value="1"/>
</dbReference>
<dbReference type="Gene3D" id="3.30.70.360">
    <property type="match status" value="1"/>
</dbReference>
<dbReference type="NCBIfam" id="TIGR01883">
    <property type="entry name" value="PepT-like"/>
    <property type="match status" value="1"/>
</dbReference>
<evidence type="ECO:0000256" key="5">
    <source>
        <dbReference type="ARBA" id="ARBA00022833"/>
    </source>
</evidence>
<protein>
    <submittedName>
        <fullName evidence="9">Tripeptide aminopeptidase</fullName>
        <ecNumber evidence="9">3.4.11.4</ecNumber>
    </submittedName>
</protein>
<comment type="cofactor">
    <cofactor evidence="1">
        <name>Zn(2+)</name>
        <dbReference type="ChEBI" id="CHEBI:29105"/>
    </cofactor>
</comment>
<dbReference type="EMBL" id="JBDZDV010000001">
    <property type="protein sequence ID" value="MET3110008.1"/>
    <property type="molecule type" value="Genomic_DNA"/>
</dbReference>
<comment type="similarity">
    <text evidence="7">Belongs to the peptidase M42 family.</text>
</comment>
<dbReference type="InterPro" id="IPR011650">
    <property type="entry name" value="Peptidase_M20_dimer"/>
</dbReference>
<dbReference type="GO" id="GO:0045148">
    <property type="term" value="F:tripeptide aminopeptidase activity"/>
    <property type="evidence" value="ECO:0007669"/>
    <property type="project" value="UniProtKB-EC"/>
</dbReference>
<gene>
    <name evidence="9" type="ORF">ABHD89_000396</name>
</gene>
<reference evidence="9 10" key="1">
    <citation type="submission" date="2024-05" db="EMBL/GenBank/DDBJ databases">
        <title>Genomic Encyclopedia of Type Strains, Phase IV (KMG-IV): sequencing the most valuable type-strain genomes for metagenomic binning, comparative biology and taxonomic classification.</title>
        <authorList>
            <person name="Goeker M."/>
        </authorList>
    </citation>
    <scope>NUCLEOTIDE SEQUENCE [LARGE SCALE GENOMIC DNA]</scope>
    <source>
        <strain evidence="9 10">DSM 25286</strain>
    </source>
</reference>
<dbReference type="InterPro" id="IPR036264">
    <property type="entry name" value="Bact_exopeptidase_dim_dom"/>
</dbReference>
<evidence type="ECO:0000256" key="2">
    <source>
        <dbReference type="ARBA" id="ARBA00022670"/>
    </source>
</evidence>
<dbReference type="RefSeq" id="WP_230820684.1">
    <property type="nucleotide sequence ID" value="NZ_JAJNCU010000001.1"/>
</dbReference>
<organism evidence="9 10">
    <name type="scientific">Salinicoccus halitifaciens</name>
    <dbReference type="NCBI Taxonomy" id="1073415"/>
    <lineage>
        <taxon>Bacteria</taxon>
        <taxon>Bacillati</taxon>
        <taxon>Bacillota</taxon>
        <taxon>Bacilli</taxon>
        <taxon>Bacillales</taxon>
        <taxon>Staphylococcaceae</taxon>
        <taxon>Salinicoccus</taxon>
    </lineage>
</organism>
<comment type="caution">
    <text evidence="9">The sequence shown here is derived from an EMBL/GenBank/DDBJ whole genome shotgun (WGS) entry which is preliminary data.</text>
</comment>
<dbReference type="SUPFAM" id="SSF53187">
    <property type="entry name" value="Zn-dependent exopeptidases"/>
    <property type="match status" value="1"/>
</dbReference>
<keyword evidence="6" id="KW-0482">Metalloprotease</keyword>
<accession>A0ABV2E6H2</accession>
<dbReference type="InterPro" id="IPR002933">
    <property type="entry name" value="Peptidase_M20"/>
</dbReference>
<keyword evidence="2" id="KW-0645">Protease</keyword>
<dbReference type="PROSITE" id="PS00759">
    <property type="entry name" value="ARGE_DAPE_CPG2_2"/>
    <property type="match status" value="1"/>
</dbReference>
<dbReference type="Proteomes" id="UP001549019">
    <property type="component" value="Unassembled WGS sequence"/>
</dbReference>
<sequence length="373" mass="39893">MNEERLINQFTEMLRVDSESGQEREIADYLIEHFTKMDVEVIEDDSADITGHGAGNLLIRVRGTEDVAPLYFTVHMDTVTPGKGITPKIEGDYIVSDGTTILGSDDKAGIAALIEALNIIRENDIPHGDIEIVITAGEESGLVGAKAFDTSQLKSKFGYAVDSTGKVGTVVTSAPTQSKVEAHIHGRTAHAGVAPEEGVSAINIAANAVSRMTLGRIDQETTANIGRIEGGSATNIVADYAYVLAETRSLDPEKMAAQAAHMKVAFEEAAAELGGRAEVTVEKMYDHLHAELDSEVVTTVRTAIENIGREPDFISLGGGSDGNVFNGKGIQTVVLGLGYENIHTTSERMPIEELIKAAELIVEIIKIQHSKQA</sequence>
<evidence type="ECO:0000313" key="9">
    <source>
        <dbReference type="EMBL" id="MET3110008.1"/>
    </source>
</evidence>
<evidence type="ECO:0000256" key="7">
    <source>
        <dbReference type="PIRNR" id="PIRNR001123"/>
    </source>
</evidence>
<name>A0ABV2E6H2_9STAP</name>
<dbReference type="PIRSF" id="PIRSF001123">
    <property type="entry name" value="PepA_GA"/>
    <property type="match status" value="1"/>
</dbReference>
<evidence type="ECO:0000313" key="10">
    <source>
        <dbReference type="Proteomes" id="UP001549019"/>
    </source>
</evidence>